<feature type="compositionally biased region" description="Low complexity" evidence="9">
    <location>
        <begin position="848"/>
        <end position="862"/>
    </location>
</feature>
<dbReference type="Proteomes" id="UP000199532">
    <property type="component" value="Unassembled WGS sequence"/>
</dbReference>
<gene>
    <name evidence="13" type="ORF">SAMN04487995_3802</name>
</gene>
<accession>A0A1H6X8Q3</accession>
<dbReference type="SUPFAM" id="SSF49464">
    <property type="entry name" value="Carboxypeptidase regulatory domain-like"/>
    <property type="match status" value="1"/>
</dbReference>
<keyword evidence="2 8" id="KW-0813">Transport</keyword>
<evidence type="ECO:0000256" key="8">
    <source>
        <dbReference type="PROSITE-ProRule" id="PRU01360"/>
    </source>
</evidence>
<dbReference type="Pfam" id="PF13715">
    <property type="entry name" value="CarbopepD_reg_2"/>
    <property type="match status" value="1"/>
</dbReference>
<dbReference type="InterPro" id="IPR012910">
    <property type="entry name" value="Plug_dom"/>
</dbReference>
<dbReference type="InterPro" id="IPR041700">
    <property type="entry name" value="OMP_b-brl_3"/>
</dbReference>
<feature type="compositionally biased region" description="Polar residues" evidence="9">
    <location>
        <begin position="876"/>
        <end position="893"/>
    </location>
</feature>
<reference evidence="13 14" key="1">
    <citation type="submission" date="2016-10" db="EMBL/GenBank/DDBJ databases">
        <authorList>
            <person name="de Groot N.N."/>
        </authorList>
    </citation>
    <scope>NUCLEOTIDE SEQUENCE [LARGE SCALE GENOMIC DNA]</scope>
    <source>
        <strain evidence="13 14">DSM 19938</strain>
    </source>
</reference>
<feature type="region of interest" description="Disordered" evidence="9">
    <location>
        <begin position="823"/>
        <end position="970"/>
    </location>
</feature>
<dbReference type="Gene3D" id="2.170.130.10">
    <property type="entry name" value="TonB-dependent receptor, plug domain"/>
    <property type="match status" value="1"/>
</dbReference>
<protein>
    <submittedName>
        <fullName evidence="13">Outer membrane receptor for ferrienterochelin and colicins</fullName>
    </submittedName>
</protein>
<dbReference type="Gene3D" id="2.40.170.20">
    <property type="entry name" value="TonB-dependent receptor, beta-barrel domain"/>
    <property type="match status" value="1"/>
</dbReference>
<keyword evidence="7 8" id="KW-0998">Cell outer membrane</keyword>
<proteinExistence type="inferred from homology"/>
<comment type="subcellular location">
    <subcellularLocation>
        <location evidence="1 8">Cell outer membrane</location>
        <topology evidence="1 8">Multi-pass membrane protein</topology>
    </subcellularLocation>
</comment>
<evidence type="ECO:0000256" key="9">
    <source>
        <dbReference type="SAM" id="MobiDB-lite"/>
    </source>
</evidence>
<evidence type="ECO:0000256" key="10">
    <source>
        <dbReference type="SAM" id="SignalP"/>
    </source>
</evidence>
<evidence type="ECO:0000256" key="5">
    <source>
        <dbReference type="ARBA" id="ARBA00022729"/>
    </source>
</evidence>
<dbReference type="InterPro" id="IPR036942">
    <property type="entry name" value="Beta-barrel_TonB_sf"/>
</dbReference>
<dbReference type="InterPro" id="IPR037066">
    <property type="entry name" value="Plug_dom_sf"/>
</dbReference>
<keyword evidence="4 8" id="KW-0812">Transmembrane</keyword>
<dbReference type="PANTHER" id="PTHR30069">
    <property type="entry name" value="TONB-DEPENDENT OUTER MEMBRANE RECEPTOR"/>
    <property type="match status" value="1"/>
</dbReference>
<dbReference type="PANTHER" id="PTHR30069:SF29">
    <property type="entry name" value="HEMOGLOBIN AND HEMOGLOBIN-HAPTOGLOBIN-BINDING PROTEIN 1-RELATED"/>
    <property type="match status" value="1"/>
</dbReference>
<feature type="compositionally biased region" description="Polar residues" evidence="9">
    <location>
        <begin position="901"/>
        <end position="916"/>
    </location>
</feature>
<organism evidence="13 14">
    <name type="scientific">Dyadobacter koreensis</name>
    <dbReference type="NCBI Taxonomy" id="408657"/>
    <lineage>
        <taxon>Bacteria</taxon>
        <taxon>Pseudomonadati</taxon>
        <taxon>Bacteroidota</taxon>
        <taxon>Cytophagia</taxon>
        <taxon>Cytophagales</taxon>
        <taxon>Spirosomataceae</taxon>
        <taxon>Dyadobacter</taxon>
    </lineage>
</organism>
<keyword evidence="3 8" id="KW-1134">Transmembrane beta strand</keyword>
<feature type="region of interest" description="Disordered" evidence="9">
    <location>
        <begin position="27"/>
        <end position="58"/>
    </location>
</feature>
<evidence type="ECO:0000313" key="14">
    <source>
        <dbReference type="Proteomes" id="UP000199532"/>
    </source>
</evidence>
<dbReference type="EMBL" id="FNXY01000005">
    <property type="protein sequence ID" value="SEJ21300.1"/>
    <property type="molecule type" value="Genomic_DNA"/>
</dbReference>
<evidence type="ECO:0000256" key="3">
    <source>
        <dbReference type="ARBA" id="ARBA00022452"/>
    </source>
</evidence>
<evidence type="ECO:0000313" key="13">
    <source>
        <dbReference type="EMBL" id="SEJ21300.1"/>
    </source>
</evidence>
<feature type="chain" id="PRO_5011610823" evidence="10">
    <location>
        <begin position="23"/>
        <end position="970"/>
    </location>
</feature>
<keyword evidence="14" id="KW-1185">Reference proteome</keyword>
<dbReference type="OrthoDB" id="905812at2"/>
<evidence type="ECO:0000256" key="1">
    <source>
        <dbReference type="ARBA" id="ARBA00004571"/>
    </source>
</evidence>
<evidence type="ECO:0000256" key="2">
    <source>
        <dbReference type="ARBA" id="ARBA00022448"/>
    </source>
</evidence>
<dbReference type="Gene3D" id="2.60.40.1120">
    <property type="entry name" value="Carboxypeptidase-like, regulatory domain"/>
    <property type="match status" value="1"/>
</dbReference>
<name>A0A1H6X8Q3_9BACT</name>
<dbReference type="Pfam" id="PF07715">
    <property type="entry name" value="Plug"/>
    <property type="match status" value="1"/>
</dbReference>
<dbReference type="AlphaFoldDB" id="A0A1H6X8Q3"/>
<dbReference type="GO" id="GO:0015344">
    <property type="term" value="F:siderophore uptake transmembrane transporter activity"/>
    <property type="evidence" value="ECO:0007669"/>
    <property type="project" value="TreeGrafter"/>
</dbReference>
<dbReference type="Pfam" id="PF14905">
    <property type="entry name" value="OMP_b-brl_3"/>
    <property type="match status" value="1"/>
</dbReference>
<dbReference type="InterPro" id="IPR039426">
    <property type="entry name" value="TonB-dep_rcpt-like"/>
</dbReference>
<keyword evidence="6 8" id="KW-0472">Membrane</keyword>
<dbReference type="STRING" id="408657.SAMN04487995_3802"/>
<comment type="similarity">
    <text evidence="8">Belongs to the TonB-dependent receptor family.</text>
</comment>
<keyword evidence="13" id="KW-0675">Receptor</keyword>
<dbReference type="SUPFAM" id="SSF56935">
    <property type="entry name" value="Porins"/>
    <property type="match status" value="1"/>
</dbReference>
<evidence type="ECO:0000256" key="4">
    <source>
        <dbReference type="ARBA" id="ARBA00022692"/>
    </source>
</evidence>
<feature type="domain" description="TonB-dependent receptor plug" evidence="11">
    <location>
        <begin position="179"/>
        <end position="263"/>
    </location>
</feature>
<evidence type="ECO:0000256" key="7">
    <source>
        <dbReference type="ARBA" id="ARBA00023237"/>
    </source>
</evidence>
<feature type="signal peptide" evidence="10">
    <location>
        <begin position="1"/>
        <end position="22"/>
    </location>
</feature>
<feature type="domain" description="Outer membrane protein beta-barrel" evidence="12">
    <location>
        <begin position="412"/>
        <end position="812"/>
    </location>
</feature>
<dbReference type="GO" id="GO:0009279">
    <property type="term" value="C:cell outer membrane"/>
    <property type="evidence" value="ECO:0007669"/>
    <property type="project" value="UniProtKB-SubCell"/>
</dbReference>
<evidence type="ECO:0000256" key="6">
    <source>
        <dbReference type="ARBA" id="ARBA00023136"/>
    </source>
</evidence>
<dbReference type="PROSITE" id="PS52016">
    <property type="entry name" value="TONB_DEPENDENT_REC_3"/>
    <property type="match status" value="1"/>
</dbReference>
<dbReference type="InterPro" id="IPR008969">
    <property type="entry name" value="CarboxyPept-like_regulatory"/>
</dbReference>
<keyword evidence="5 10" id="KW-0732">Signal</keyword>
<evidence type="ECO:0000259" key="11">
    <source>
        <dbReference type="Pfam" id="PF07715"/>
    </source>
</evidence>
<evidence type="ECO:0000259" key="12">
    <source>
        <dbReference type="Pfam" id="PF14905"/>
    </source>
</evidence>
<feature type="compositionally biased region" description="Gly residues" evidence="9">
    <location>
        <begin position="838"/>
        <end position="847"/>
    </location>
</feature>
<dbReference type="RefSeq" id="WP_090337796.1">
    <property type="nucleotide sequence ID" value="NZ_FNXY01000005.1"/>
</dbReference>
<dbReference type="GO" id="GO:0044718">
    <property type="term" value="P:siderophore transmembrane transport"/>
    <property type="evidence" value="ECO:0007669"/>
    <property type="project" value="TreeGrafter"/>
</dbReference>
<feature type="compositionally biased region" description="Gly residues" evidence="9">
    <location>
        <begin position="27"/>
        <end position="40"/>
    </location>
</feature>
<sequence>MNMIKQFTLLGLILGLTSTAFAQFGGGGGGRPGGGGGDFQRGGDRQKQAAIPGTLDDAPKGNGKIKGFLVDSLSKKPVEFAALALVDEKTNNPIDGTTTDEKGAFNMTKVASGNFKILISFIGYKTKTIKGIKIDKKTELDLGSIILSPDVVQLNEVQVVGMAQLIEEKVDRLVFNAEKDITSKGGDASDVMRKVPMLTVDLDGNVSLRGNSNVRVLINNKPSTMVATSVADALKQIPADMIKSVEVITSPSAKYDAEGSGGIINIITKKSTIQGGTLNLDTGVGNRGSNLGLRGNYRTGKLGFNLGGFGRFNYNQPGRTDNLQTGDNFSIEQKTTSKNKGAFGSYNLGADYEIDPNSTISAGVRYGLRNNITPQTITTNNTRSGVTTSSFRDVDVKDLSGTWDVNVDYIKTLSKPQQELSILGQYSRNNRTNDFDADLYTYKSGIAEFLGRSGNNNKSSNQESTIQLDYQTPIKNNQLLEVGGKGIFRQVISRFDYFDEVNTPSPSSSLDYDQNVAAGYVSYTLTTKSKFTFKGGARYEYTSINAQQGEVDLNLPAYGNLVPSLNVSKTFGKGQTVKLGYNRRLQRPGIQFLNPNVNAANPQNITVGNPNLDPELTDNIELGTSFFKNSLYVNVSTFARFTNNSIENIRTTSETGVITTTYGNIGDKQNYGANIFGNLTLFKIWQVGGGMDVYYVNLKNNSPVAALQSSNNGYVVSGRFRTGVTLKGGWGIQGGGFARGKEVQLQGSAGGFRMYDLGIKKDFKNKRGSVGLAMENFLSDALKMRTDLSSSTFDQVSTIYRYNRGFRINFSYRLGKMTFVEQKTRRRKSVNNDDQKSDGGGNDGGGQMQQAAPAVTPAITPGAAGGRPAGMGNRPQGQSGFSAPQTKPDSASRIQPGMNVPQKTDSTQQKLDSTQIVPGAAMPQMPADSTKKPEMTMPVDSTQKVPAPVIPQTPADSTKKPTDSIPPIKN</sequence>